<proteinExistence type="predicted"/>
<dbReference type="InterPro" id="IPR018060">
    <property type="entry name" value="HTH_AraC"/>
</dbReference>
<keyword evidence="2 5" id="KW-0238">DNA-binding</keyword>
<reference evidence="6 7" key="1">
    <citation type="submission" date="2018-11" db="EMBL/GenBank/DDBJ databases">
        <authorList>
            <person name="Huo Y."/>
        </authorList>
    </citation>
    <scope>NUCLEOTIDE SEQUENCE [LARGE SCALE GENOMIC DNA]</scope>
    <source>
        <strain evidence="6 7">DSM 30132</strain>
    </source>
</reference>
<dbReference type="RefSeq" id="WP_125848356.1">
    <property type="nucleotide sequence ID" value="NZ_JACHXH010000022.1"/>
</dbReference>
<dbReference type="GO" id="GO:0003700">
    <property type="term" value="F:DNA-binding transcription factor activity"/>
    <property type="evidence" value="ECO:0007669"/>
    <property type="project" value="InterPro"/>
</dbReference>
<dbReference type="OrthoDB" id="9802263at2"/>
<dbReference type="GO" id="GO:0043565">
    <property type="term" value="F:sequence-specific DNA binding"/>
    <property type="evidence" value="ECO:0007669"/>
    <property type="project" value="InterPro"/>
</dbReference>
<dbReference type="AlphaFoldDB" id="A0A3R9B3T4"/>
<dbReference type="PANTHER" id="PTHR43436">
    <property type="entry name" value="ARAC-FAMILY TRANSCRIPTIONAL REGULATOR"/>
    <property type="match status" value="1"/>
</dbReference>
<dbReference type="Proteomes" id="UP000277279">
    <property type="component" value="Unassembled WGS sequence"/>
</dbReference>
<organism evidence="6 7">
    <name type="scientific">Rhizobium pisi</name>
    <dbReference type="NCBI Taxonomy" id="574561"/>
    <lineage>
        <taxon>Bacteria</taxon>
        <taxon>Pseudomonadati</taxon>
        <taxon>Pseudomonadota</taxon>
        <taxon>Alphaproteobacteria</taxon>
        <taxon>Hyphomicrobiales</taxon>
        <taxon>Rhizobiaceae</taxon>
        <taxon>Rhizobium/Agrobacterium group</taxon>
        <taxon>Rhizobium</taxon>
    </lineage>
</organism>
<dbReference type="InterPro" id="IPR009057">
    <property type="entry name" value="Homeodomain-like_sf"/>
</dbReference>
<evidence type="ECO:0000313" key="5">
    <source>
        <dbReference type="EMBL" id="MBB3137492.1"/>
    </source>
</evidence>
<dbReference type="SMART" id="SM00342">
    <property type="entry name" value="HTH_ARAC"/>
    <property type="match status" value="1"/>
</dbReference>
<evidence type="ECO:0000313" key="8">
    <source>
        <dbReference type="Proteomes" id="UP000518315"/>
    </source>
</evidence>
<protein>
    <submittedName>
        <fullName evidence="6">AraC family transcriptional regulator</fullName>
    </submittedName>
    <submittedName>
        <fullName evidence="5">AraC-like DNA-binding protein</fullName>
    </submittedName>
</protein>
<dbReference type="SUPFAM" id="SSF46689">
    <property type="entry name" value="Homeodomain-like"/>
    <property type="match status" value="2"/>
</dbReference>
<evidence type="ECO:0000256" key="1">
    <source>
        <dbReference type="ARBA" id="ARBA00023015"/>
    </source>
</evidence>
<keyword evidence="1" id="KW-0805">Transcription regulation</keyword>
<dbReference type="PRINTS" id="PR00032">
    <property type="entry name" value="HTHARAC"/>
</dbReference>
<comment type="caution">
    <text evidence="6">The sequence shown here is derived from an EMBL/GenBank/DDBJ whole genome shotgun (WGS) entry which is preliminary data.</text>
</comment>
<reference evidence="5 8" key="2">
    <citation type="submission" date="2020-08" db="EMBL/GenBank/DDBJ databases">
        <title>Genomic Encyclopedia of Type Strains, Phase III (KMG-III): the genomes of soil and plant-associated and newly described type strains.</title>
        <authorList>
            <person name="Whitman W."/>
        </authorList>
    </citation>
    <scope>NUCLEOTIDE SEQUENCE [LARGE SCALE GENOMIC DNA]</scope>
    <source>
        <strain evidence="5 8">CECT 4113</strain>
    </source>
</reference>
<dbReference type="PROSITE" id="PS00041">
    <property type="entry name" value="HTH_ARAC_FAMILY_1"/>
    <property type="match status" value="1"/>
</dbReference>
<dbReference type="Proteomes" id="UP000518315">
    <property type="component" value="Unassembled WGS sequence"/>
</dbReference>
<sequence>MEQTILSSSFANPESVQIETGSFGKLVEQVRTLATCAGQIVTPSPDIWVFRSDSPISYVRSYSSMMNIAVAVSGQKTVRIGNHIKVNDPKNYLLMHGSTHYQASVNASPDAPYIALKLQLSPGILGPTLLELADLGGLRDGALEPPPPVFVGPVEDTFAEPLCRLLTCLDHPLERRMLVPLYLREIAFRLLRSDAASLLRASITREHTRVLRAIRFIEENADAGITVQAMAESVAMSGSHFAHRFREITGVSPIQYLKRIRLEKARLLLLEGDLSVSVAAEETGYASTSHFSRDFRRQFGLSPTGYVQSFKEHVAVAS</sequence>
<dbReference type="Pfam" id="PF12833">
    <property type="entry name" value="HTH_18"/>
    <property type="match status" value="1"/>
</dbReference>
<dbReference type="EMBL" id="JACHXH010000022">
    <property type="protein sequence ID" value="MBB3137492.1"/>
    <property type="molecule type" value="Genomic_DNA"/>
</dbReference>
<evidence type="ECO:0000256" key="3">
    <source>
        <dbReference type="ARBA" id="ARBA00023163"/>
    </source>
</evidence>
<dbReference type="InterPro" id="IPR018062">
    <property type="entry name" value="HTH_AraC-typ_CS"/>
</dbReference>
<dbReference type="PANTHER" id="PTHR43436:SF1">
    <property type="entry name" value="TRANSCRIPTIONAL REGULATORY PROTEIN"/>
    <property type="match status" value="1"/>
</dbReference>
<gene>
    <name evidence="6" type="ORF">EFD55_24795</name>
    <name evidence="5" type="ORF">FHS26_005254</name>
</gene>
<dbReference type="PROSITE" id="PS01124">
    <property type="entry name" value="HTH_ARAC_FAMILY_2"/>
    <property type="match status" value="1"/>
</dbReference>
<evidence type="ECO:0000313" key="6">
    <source>
        <dbReference type="EMBL" id="RSB66390.1"/>
    </source>
</evidence>
<dbReference type="Pfam" id="PF06719">
    <property type="entry name" value="AraC_N"/>
    <property type="match status" value="1"/>
</dbReference>
<dbReference type="InterPro" id="IPR020449">
    <property type="entry name" value="Tscrpt_reg_AraC-type_HTH"/>
</dbReference>
<dbReference type="Gene3D" id="1.10.10.60">
    <property type="entry name" value="Homeodomain-like"/>
    <property type="match status" value="2"/>
</dbReference>
<evidence type="ECO:0000259" key="4">
    <source>
        <dbReference type="PROSITE" id="PS01124"/>
    </source>
</evidence>
<name>A0A3R9B3T4_9HYPH</name>
<keyword evidence="8" id="KW-1185">Reference proteome</keyword>
<keyword evidence="3" id="KW-0804">Transcription</keyword>
<evidence type="ECO:0000256" key="2">
    <source>
        <dbReference type="ARBA" id="ARBA00023125"/>
    </source>
</evidence>
<dbReference type="InterPro" id="IPR009594">
    <property type="entry name" value="Tscrpt_reg_HTH_AraC_N"/>
</dbReference>
<dbReference type="EMBL" id="RJJT01000020">
    <property type="protein sequence ID" value="RSB66390.1"/>
    <property type="molecule type" value="Genomic_DNA"/>
</dbReference>
<feature type="domain" description="HTH araC/xylS-type" evidence="4">
    <location>
        <begin position="211"/>
        <end position="309"/>
    </location>
</feature>
<evidence type="ECO:0000313" key="7">
    <source>
        <dbReference type="Proteomes" id="UP000277279"/>
    </source>
</evidence>
<accession>A0A3R9B3T4</accession>